<evidence type="ECO:0000313" key="2">
    <source>
        <dbReference type="Proteomes" id="UP000002484"/>
    </source>
</evidence>
<evidence type="ECO:0000313" key="1">
    <source>
        <dbReference type="EMBL" id="ADP80849.1"/>
    </source>
</evidence>
<name>E3J7U5_PSEI1</name>
<dbReference type="Pfam" id="PF13469">
    <property type="entry name" value="Sulfotransfer_3"/>
    <property type="match status" value="1"/>
</dbReference>
<dbReference type="PANTHER" id="PTHR36451">
    <property type="entry name" value="PAPS-DEPENDENT SULFOTRANSFERASE STF3"/>
    <property type="match status" value="1"/>
</dbReference>
<dbReference type="Proteomes" id="UP000002484">
    <property type="component" value="Chromosome"/>
</dbReference>
<organism evidence="1 2">
    <name type="scientific">Pseudofrankia inefficax (strain DSM 45817 / CECT 9037 / DDB 130130 / EuI1c)</name>
    <name type="common">Frankia inefficax</name>
    <dbReference type="NCBI Taxonomy" id="298654"/>
    <lineage>
        <taxon>Bacteria</taxon>
        <taxon>Bacillati</taxon>
        <taxon>Actinomycetota</taxon>
        <taxon>Actinomycetes</taxon>
        <taxon>Frankiales</taxon>
        <taxon>Frankiaceae</taxon>
        <taxon>Pseudofrankia</taxon>
    </lineage>
</organism>
<dbReference type="InterPro" id="IPR052736">
    <property type="entry name" value="Stf3_sulfotransferase"/>
</dbReference>
<dbReference type="PANTHER" id="PTHR36451:SF1">
    <property type="entry name" value="OMEGA-HYDROXY-BETA-DIHYDROMENAQUINONE-9 SULFOTRANSFERASE STF3"/>
    <property type="match status" value="1"/>
</dbReference>
<dbReference type="Gene3D" id="3.40.50.300">
    <property type="entry name" value="P-loop containing nucleotide triphosphate hydrolases"/>
    <property type="match status" value="1"/>
</dbReference>
<dbReference type="GO" id="GO:0016740">
    <property type="term" value="F:transferase activity"/>
    <property type="evidence" value="ECO:0007669"/>
    <property type="project" value="UniProtKB-KW"/>
</dbReference>
<dbReference type="eggNOG" id="ENOG5033S9W">
    <property type="taxonomic scope" value="Bacteria"/>
</dbReference>
<keyword evidence="1" id="KW-0808">Transferase</keyword>
<dbReference type="InterPro" id="IPR027417">
    <property type="entry name" value="P-loop_NTPase"/>
</dbReference>
<dbReference type="AlphaFoldDB" id="E3J7U5"/>
<protein>
    <submittedName>
        <fullName evidence="1">Sulfotransferase</fullName>
    </submittedName>
</protein>
<accession>E3J7U5</accession>
<reference evidence="1 2" key="1">
    <citation type="submission" date="2010-10" db="EMBL/GenBank/DDBJ databases">
        <title>Complete sequence of Frankia sp. EuI1c.</title>
        <authorList>
            <consortium name="US DOE Joint Genome Institute"/>
            <person name="Lucas S."/>
            <person name="Copeland A."/>
            <person name="Lapidus A."/>
            <person name="Cheng J.-F."/>
            <person name="Bruce D."/>
            <person name="Goodwin L."/>
            <person name="Pitluck S."/>
            <person name="Chertkov O."/>
            <person name="Detter J.C."/>
            <person name="Han C."/>
            <person name="Tapia R."/>
            <person name="Land M."/>
            <person name="Hauser L."/>
            <person name="Jeffries C."/>
            <person name="Kyrpides N."/>
            <person name="Ivanova N."/>
            <person name="Mikhailova N."/>
            <person name="Beauchemin N."/>
            <person name="Sen A."/>
            <person name="Sur S.A."/>
            <person name="Gtari M."/>
            <person name="Wall L."/>
            <person name="Tisa L."/>
            <person name="Woyke T."/>
        </authorList>
    </citation>
    <scope>NUCLEOTIDE SEQUENCE [LARGE SCALE GENOMIC DNA]</scope>
    <source>
        <strain evidence="2">DSM 45817 / CECT 9037 / EuI1c</strain>
    </source>
</reference>
<dbReference type="SUPFAM" id="SSF52540">
    <property type="entry name" value="P-loop containing nucleoside triphosphate hydrolases"/>
    <property type="match status" value="1"/>
</dbReference>
<dbReference type="OrthoDB" id="9777890at2"/>
<dbReference type="EMBL" id="CP002299">
    <property type="protein sequence ID" value="ADP80849.1"/>
    <property type="molecule type" value="Genomic_DNA"/>
</dbReference>
<keyword evidence="2" id="KW-1185">Reference proteome</keyword>
<dbReference type="KEGG" id="fri:FraEuI1c_2822"/>
<dbReference type="InParanoid" id="E3J7U5"/>
<sequence>MSAGVDDVVDGLVGQARERTGLTDLGSDSWRDGLTRLVTSVEAYPNTQATGRAQVYGQYVDALAVRLRVLDYLAGHPEVMSERVERPLVVLGLPRTGTTMASHLLDQDPARRSLLKWQADEPVPPATTENLRTDPRCLARKATLAERLAELRGLGAAIPHWDDADDPTEDCFLQAHDFKSFLWESSMPTADYSDWYLGADVTSAYEYQRSILQILQSTAPGIWALKLPSHAVHIDTLLEVFPDARIVWAHRDPFRATASFLSINKLSRPPVAGPDFDPASVTPWVLRQLAAHVERPLLARERVGAGRFFDLHYDAVMRDPIGQMRDLYDWAGDTLTSETEDAMRKWLVDHPQNRFGPRPYSLDDFGVTRTDLEPLFDEYISAVDVELEDVSA</sequence>
<dbReference type="RefSeq" id="WP_013423967.1">
    <property type="nucleotide sequence ID" value="NC_014666.1"/>
</dbReference>
<proteinExistence type="predicted"/>
<dbReference type="HOGENOM" id="CLU_053496_0_0_11"/>
<gene>
    <name evidence="1" type="ordered locus">FraEuI1c_2822</name>
</gene>
<dbReference type="STRING" id="298654.FraEuI1c_2822"/>